<accession>A0A8B3DBS6</accession>
<dbReference type="EMBL" id="QOUW02000232">
    <property type="protein sequence ID" value="RIW00133.1"/>
    <property type="molecule type" value="Genomic_DNA"/>
</dbReference>
<sequence>MSNYYDWEGFAGIYFEDSFVLGIYESSNEISFIVEAVLTENHPLYTPPESDEQYCYKKGKIVFQGLKCVKWISRNETPFKDVSGEEDYGNIDVFQLSNDQYFLSGDWGELEVTSSPVKWIWI</sequence>
<comment type="caution">
    <text evidence="1">The sequence shown here is derived from an EMBL/GenBank/DDBJ whole genome shotgun (WGS) entry which is preliminary data.</text>
</comment>
<proteinExistence type="predicted"/>
<organism evidence="1 2">
    <name type="scientific">Vibrio harveyi</name>
    <name type="common">Beneckea harveyi</name>
    <dbReference type="NCBI Taxonomy" id="669"/>
    <lineage>
        <taxon>Bacteria</taxon>
        <taxon>Pseudomonadati</taxon>
        <taxon>Pseudomonadota</taxon>
        <taxon>Gammaproteobacteria</taxon>
        <taxon>Vibrionales</taxon>
        <taxon>Vibrionaceae</taxon>
        <taxon>Vibrio</taxon>
    </lineage>
</organism>
<dbReference type="Proteomes" id="UP000253437">
    <property type="component" value="Unassembled WGS sequence"/>
</dbReference>
<dbReference type="AlphaFoldDB" id="A0A8B3DBS6"/>
<name>A0A8B3DBS6_VIBHA</name>
<evidence type="ECO:0000313" key="1">
    <source>
        <dbReference type="EMBL" id="RIW00133.1"/>
    </source>
</evidence>
<reference evidence="1 2" key="1">
    <citation type="submission" date="2018-08" db="EMBL/GenBank/DDBJ databases">
        <title>Vibrio harveyi strains pathogenic to white snook Centropomus viridis Lockington (1877) and potential probiotic bacteria.</title>
        <authorList>
            <person name="Soto-Rodriguez S."/>
            <person name="Gomez-Gil B."/>
            <person name="Lozano-Olvera R."/>
        </authorList>
    </citation>
    <scope>NUCLEOTIDE SEQUENCE [LARGE SCALE GENOMIC DNA]</scope>
    <source>
        <strain evidence="1 2">CAIM 1508</strain>
    </source>
</reference>
<gene>
    <name evidence="1" type="ORF">DS957_027465</name>
</gene>
<dbReference type="RefSeq" id="WP_017188800.1">
    <property type="nucleotide sequence ID" value="NZ_BGNF01000077.1"/>
</dbReference>
<protein>
    <submittedName>
        <fullName evidence="1">Uncharacterized protein</fullName>
    </submittedName>
</protein>
<evidence type="ECO:0000313" key="2">
    <source>
        <dbReference type="Proteomes" id="UP000253437"/>
    </source>
</evidence>